<name>A0A5E4LTP9_9ARCH</name>
<sequence length="138" mass="15665">MALPKKRLFDHKNLLKDVKRYKLLTAFFVISLVFFFAGIFIEENVMKFAALGLILFGGISVYLTWAQPSFMSEETMMFNVSVATSHSFCFLAFIIGVIFIIDRFVNPISDMLFALLGSIFLSIMAGGLYLAFKLKDYV</sequence>
<organism evidence="2 3">
    <name type="scientific">Candidatus Bilamarchaeum dharawalense</name>
    <dbReference type="NCBI Taxonomy" id="2885759"/>
    <lineage>
        <taxon>Archaea</taxon>
        <taxon>Candidatus Micrarchaeota</taxon>
        <taxon>Candidatus Micrarchaeia</taxon>
        <taxon>Candidatus Anstonellales</taxon>
        <taxon>Candidatus Bilamarchaeaceae</taxon>
        <taxon>Candidatus Bilamarchaeum</taxon>
    </lineage>
</organism>
<feature type="transmembrane region" description="Helical" evidence="1">
    <location>
        <begin position="113"/>
        <end position="132"/>
    </location>
</feature>
<keyword evidence="1" id="KW-1133">Transmembrane helix</keyword>
<comment type="caution">
    <text evidence="2">The sequence shown here is derived from an EMBL/GenBank/DDBJ whole genome shotgun (WGS) entry which is preliminary data.</text>
</comment>
<feature type="transmembrane region" description="Helical" evidence="1">
    <location>
        <begin position="21"/>
        <end position="41"/>
    </location>
</feature>
<reference evidence="2 3" key="1">
    <citation type="submission" date="2019-08" db="EMBL/GenBank/DDBJ databases">
        <authorList>
            <person name="Vazquez-Campos X."/>
        </authorList>
    </citation>
    <scope>NUCLEOTIDE SEQUENCE [LARGE SCALE GENOMIC DNA]</scope>
    <source>
        <strain evidence="2">LFW-283_2</strain>
    </source>
</reference>
<dbReference type="AlphaFoldDB" id="A0A5E4LTP9"/>
<accession>A0A5E4LTP9</accession>
<feature type="transmembrane region" description="Helical" evidence="1">
    <location>
        <begin position="47"/>
        <end position="65"/>
    </location>
</feature>
<feature type="transmembrane region" description="Helical" evidence="1">
    <location>
        <begin position="77"/>
        <end position="101"/>
    </location>
</feature>
<dbReference type="Proteomes" id="UP000789941">
    <property type="component" value="Unassembled WGS sequence"/>
</dbReference>
<evidence type="ECO:0000313" key="2">
    <source>
        <dbReference type="EMBL" id="VVC03226.1"/>
    </source>
</evidence>
<gene>
    <name evidence="2" type="ORF">LFW2832_00241</name>
</gene>
<proteinExistence type="predicted"/>
<evidence type="ECO:0000313" key="3">
    <source>
        <dbReference type="Proteomes" id="UP000789941"/>
    </source>
</evidence>
<keyword evidence="1" id="KW-0812">Transmembrane</keyword>
<evidence type="ECO:0000256" key="1">
    <source>
        <dbReference type="SAM" id="Phobius"/>
    </source>
</evidence>
<protein>
    <submittedName>
        <fullName evidence="2">Uncharacterized protein</fullName>
    </submittedName>
</protein>
<keyword evidence="1" id="KW-0472">Membrane</keyword>
<dbReference type="EMBL" id="CABMJJ010000007">
    <property type="protein sequence ID" value="VVC03226.1"/>
    <property type="molecule type" value="Genomic_DNA"/>
</dbReference>